<name>A0ABP8MZ20_9BACT</name>
<keyword evidence="3" id="KW-1185">Reference proteome</keyword>
<evidence type="ECO:0000313" key="3">
    <source>
        <dbReference type="Proteomes" id="UP001501410"/>
    </source>
</evidence>
<evidence type="ECO:0008006" key="4">
    <source>
        <dbReference type="Google" id="ProtNLM"/>
    </source>
</evidence>
<evidence type="ECO:0000313" key="2">
    <source>
        <dbReference type="EMBL" id="GAA4458524.1"/>
    </source>
</evidence>
<proteinExistence type="predicted"/>
<dbReference type="InterPro" id="IPR009003">
    <property type="entry name" value="Peptidase_S1_PA"/>
</dbReference>
<dbReference type="EMBL" id="BAABEZ010000024">
    <property type="protein sequence ID" value="GAA4458524.1"/>
    <property type="molecule type" value="Genomic_DNA"/>
</dbReference>
<dbReference type="RefSeq" id="WP_344828243.1">
    <property type="nucleotide sequence ID" value="NZ_BAABEZ010000024.1"/>
</dbReference>
<feature type="chain" id="PRO_5046415845" description="Por secretion system C-terminal sorting domain-containing protein" evidence="1">
    <location>
        <begin position="28"/>
        <end position="535"/>
    </location>
</feature>
<keyword evidence="1" id="KW-0732">Signal</keyword>
<dbReference type="Proteomes" id="UP001501410">
    <property type="component" value="Unassembled WGS sequence"/>
</dbReference>
<feature type="signal peptide" evidence="1">
    <location>
        <begin position="1"/>
        <end position="27"/>
    </location>
</feature>
<gene>
    <name evidence="2" type="ORF">GCM10023092_26950</name>
</gene>
<evidence type="ECO:0000256" key="1">
    <source>
        <dbReference type="SAM" id="SignalP"/>
    </source>
</evidence>
<comment type="caution">
    <text evidence="2">The sequence shown here is derived from an EMBL/GenBank/DDBJ whole genome shotgun (WGS) entry which is preliminary data.</text>
</comment>
<dbReference type="SUPFAM" id="SSF50494">
    <property type="entry name" value="Trypsin-like serine proteases"/>
    <property type="match status" value="1"/>
</dbReference>
<sequence length="535" mass="57384">MKNRTRFHCLVAAFVPLLLIFNMQLRAQPLNMPSKSLPEVFTFFNPGGASMPAGSDVVSKSVIFIHSPVENNGQTTTFRNGTAFLIRTFRDDNFVCVCMTGHQVADVMGTTPITPGSEIPFNSDIYMDYLGEDSISSVDGASYTKVRHFSRGYLSSAKLVGYFNTASGINMGDAALLLVDKEQLPSVLPAALGYDFSNMEDDWGYGGQFYTVGYPGAYPQRFSGPLSYSFNYNNSVKYNMNRPFAIGGGSSGSPLIGDATDKPVRGIMTSSVSPVNVSVPDRNGYPRTVSYALTGIFTKIGTLETAIREHCWKASIRDQVSADGSYRKSITFANAKPALNLDLTVSSTTDVSNSSAAFTRTTADSRKVTLLMAKNCAIGSFTLPALYPGSTTPWQVVVSAHQIDVSPGFIYSATGSSELDLTIADVYPAPAAASRLAGTADTAAVTAADALSGFKLYPNPSADGTFRIEIPAVQMPVLYQGSIIGMDGKLVKQLPGMGSGQTVSFDLSSLPRAVYMLSIRTPDGRSVFSRQLIYQ</sequence>
<accession>A0ABP8MZ20</accession>
<organism evidence="2 3">
    <name type="scientific">Rurimicrobium arvi</name>
    <dbReference type="NCBI Taxonomy" id="2049916"/>
    <lineage>
        <taxon>Bacteria</taxon>
        <taxon>Pseudomonadati</taxon>
        <taxon>Bacteroidota</taxon>
        <taxon>Chitinophagia</taxon>
        <taxon>Chitinophagales</taxon>
        <taxon>Chitinophagaceae</taxon>
        <taxon>Rurimicrobium</taxon>
    </lineage>
</organism>
<protein>
    <recommendedName>
        <fullName evidence="4">Por secretion system C-terminal sorting domain-containing protein</fullName>
    </recommendedName>
</protein>
<reference evidence="3" key="1">
    <citation type="journal article" date="2019" name="Int. J. Syst. Evol. Microbiol.">
        <title>The Global Catalogue of Microorganisms (GCM) 10K type strain sequencing project: providing services to taxonomists for standard genome sequencing and annotation.</title>
        <authorList>
            <consortium name="The Broad Institute Genomics Platform"/>
            <consortium name="The Broad Institute Genome Sequencing Center for Infectious Disease"/>
            <person name="Wu L."/>
            <person name="Ma J."/>
        </authorList>
    </citation>
    <scope>NUCLEOTIDE SEQUENCE [LARGE SCALE GENOMIC DNA]</scope>
    <source>
        <strain evidence="3">JCM 31921</strain>
    </source>
</reference>